<proteinExistence type="predicted"/>
<evidence type="ECO:0000313" key="1">
    <source>
        <dbReference type="EMBL" id="KAJ5512140.1"/>
    </source>
</evidence>
<evidence type="ECO:0000313" key="2">
    <source>
        <dbReference type="Proteomes" id="UP001149954"/>
    </source>
</evidence>
<dbReference type="AlphaFoldDB" id="A0A9W9XYI0"/>
<dbReference type="Proteomes" id="UP001149954">
    <property type="component" value="Unassembled WGS sequence"/>
</dbReference>
<reference evidence="1" key="1">
    <citation type="submission" date="2022-12" db="EMBL/GenBank/DDBJ databases">
        <authorList>
            <person name="Petersen C."/>
        </authorList>
    </citation>
    <scope>NUCLEOTIDE SEQUENCE</scope>
    <source>
        <strain evidence="1">IBT 29495</strain>
    </source>
</reference>
<protein>
    <submittedName>
        <fullName evidence="1">Uncharacterized protein</fullName>
    </submittedName>
</protein>
<name>A0A9W9XYI0_9EURO</name>
<dbReference type="EMBL" id="JAPWDS010000002">
    <property type="protein sequence ID" value="KAJ5512140.1"/>
    <property type="molecule type" value="Genomic_DNA"/>
</dbReference>
<organism evidence="1 2">
    <name type="scientific">Penicillium fimorum</name>
    <dbReference type="NCBI Taxonomy" id="1882269"/>
    <lineage>
        <taxon>Eukaryota</taxon>
        <taxon>Fungi</taxon>
        <taxon>Dikarya</taxon>
        <taxon>Ascomycota</taxon>
        <taxon>Pezizomycotina</taxon>
        <taxon>Eurotiomycetes</taxon>
        <taxon>Eurotiomycetidae</taxon>
        <taxon>Eurotiales</taxon>
        <taxon>Aspergillaceae</taxon>
        <taxon>Penicillium</taxon>
    </lineage>
</organism>
<gene>
    <name evidence="1" type="ORF">N7463_001692</name>
</gene>
<accession>A0A9W9XYI0</accession>
<reference evidence="1" key="2">
    <citation type="journal article" date="2023" name="IMA Fungus">
        <title>Comparative genomic study of the Penicillium genus elucidates a diverse pangenome and 15 lateral gene transfer events.</title>
        <authorList>
            <person name="Petersen C."/>
            <person name="Sorensen T."/>
            <person name="Nielsen M.R."/>
            <person name="Sondergaard T.E."/>
            <person name="Sorensen J.L."/>
            <person name="Fitzpatrick D.A."/>
            <person name="Frisvad J.C."/>
            <person name="Nielsen K.L."/>
        </authorList>
    </citation>
    <scope>NUCLEOTIDE SEQUENCE</scope>
    <source>
        <strain evidence="1">IBT 29495</strain>
    </source>
</reference>
<keyword evidence="2" id="KW-1185">Reference proteome</keyword>
<comment type="caution">
    <text evidence="1">The sequence shown here is derived from an EMBL/GenBank/DDBJ whole genome shotgun (WGS) entry which is preliminary data.</text>
</comment>
<sequence length="168" mass="17966">MARWGKIGLADGTHLSHAKEPETVGALGRCAMLTGINNSRRADPRRPALNSTPGALIEAPSVPTLDSALKPVFEPLGEPFGPPVLVHLARALTNTTLHPANCANPPLPDVQANYPGVRSPIPSPDPGLGVPMPQLKTWHLERFITIPSQQLVPDGNSEPSRRQKCHVI</sequence>